<dbReference type="PROSITE" id="PS50835">
    <property type="entry name" value="IG_LIKE"/>
    <property type="match status" value="2"/>
</dbReference>
<evidence type="ECO:0000256" key="1">
    <source>
        <dbReference type="ARBA" id="ARBA00004370"/>
    </source>
</evidence>
<dbReference type="AlphaFoldDB" id="A0A9D3TCF9"/>
<comment type="caution">
    <text evidence="6">The sequence shown here is derived from an EMBL/GenBank/DDBJ whole genome shotgun (WGS) entry which is preliminary data.</text>
</comment>
<dbReference type="InterPro" id="IPR050671">
    <property type="entry name" value="CD300_family_receptors"/>
</dbReference>
<reference evidence="6" key="1">
    <citation type="submission" date="2021-01" db="EMBL/GenBank/DDBJ databases">
        <authorList>
            <person name="Zahm M."/>
            <person name="Roques C."/>
            <person name="Cabau C."/>
            <person name="Klopp C."/>
            <person name="Donnadieu C."/>
            <person name="Jouanno E."/>
            <person name="Lampietro C."/>
            <person name="Louis A."/>
            <person name="Herpin A."/>
            <person name="Echchiki A."/>
            <person name="Berthelot C."/>
            <person name="Parey E."/>
            <person name="Roest-Crollius H."/>
            <person name="Braasch I."/>
            <person name="Postlethwait J."/>
            <person name="Bobe J."/>
            <person name="Montfort J."/>
            <person name="Bouchez O."/>
            <person name="Begum T."/>
            <person name="Mejri S."/>
            <person name="Adams A."/>
            <person name="Chen W.-J."/>
            <person name="Guiguen Y."/>
        </authorList>
    </citation>
    <scope>NUCLEOTIDE SEQUENCE</scope>
    <source>
        <strain evidence="6">YG-15Mar2019-1</strain>
        <tissue evidence="6">Brain</tissue>
    </source>
</reference>
<keyword evidence="3" id="KW-0472">Membrane</keyword>
<dbReference type="Gene3D" id="2.60.40.10">
    <property type="entry name" value="Immunoglobulins"/>
    <property type="match status" value="2"/>
</dbReference>
<feature type="chain" id="PRO_5038495137" description="Ig-like domain-containing protein" evidence="4">
    <location>
        <begin position="17"/>
        <end position="306"/>
    </location>
</feature>
<evidence type="ECO:0000256" key="4">
    <source>
        <dbReference type="SAM" id="SignalP"/>
    </source>
</evidence>
<dbReference type="PANTHER" id="PTHR11860">
    <property type="entry name" value="POLYMERIC-IMMUNOGLOBULIN RECEPTOR"/>
    <property type="match status" value="1"/>
</dbReference>
<sequence length="306" mass="33881">MAPLLFLLLFLINVQSGNQSIRIPHHLSVQRGRSVTIPCFYGQKYKDHVKYWCRGYSWPTCTVIACTDSPHRAGEVSITDDPAQQVFTVTLRNLQTGDTGTYNCGARPSKDVISGESRVLSNWDFEAGSVLQLTITEGSPGLSVLNNIVVGEEGGSVSIQCLYSNSLRDRGKMWCRSGDWSSCLTAGKSQTSQHASVLISDDRRGVLTVTVGRLERKDTGWYWCTAGEEQFPVHITVKRKNATILVHKTAQDVYETSVFPYWLLKSAVALVYITCTIIATLKIWTYCKESRGGSPGMVEKERGGGR</sequence>
<evidence type="ECO:0000313" key="6">
    <source>
        <dbReference type="EMBL" id="KAG7488452.1"/>
    </source>
</evidence>
<evidence type="ECO:0000256" key="2">
    <source>
        <dbReference type="ARBA" id="ARBA00022692"/>
    </source>
</evidence>
<keyword evidence="7" id="KW-1185">Reference proteome</keyword>
<feature type="signal peptide" evidence="4">
    <location>
        <begin position="1"/>
        <end position="16"/>
    </location>
</feature>
<proteinExistence type="predicted"/>
<keyword evidence="2" id="KW-0812">Transmembrane</keyword>
<name>A0A9D3TCF9_MEGAT</name>
<organism evidence="6 7">
    <name type="scientific">Megalops atlanticus</name>
    <name type="common">Tarpon</name>
    <name type="synonym">Clupea gigantea</name>
    <dbReference type="NCBI Taxonomy" id="7932"/>
    <lineage>
        <taxon>Eukaryota</taxon>
        <taxon>Metazoa</taxon>
        <taxon>Chordata</taxon>
        <taxon>Craniata</taxon>
        <taxon>Vertebrata</taxon>
        <taxon>Euteleostomi</taxon>
        <taxon>Actinopterygii</taxon>
        <taxon>Neopterygii</taxon>
        <taxon>Teleostei</taxon>
        <taxon>Elopiformes</taxon>
        <taxon>Megalopidae</taxon>
        <taxon>Megalops</taxon>
    </lineage>
</organism>
<evidence type="ECO:0000313" key="7">
    <source>
        <dbReference type="Proteomes" id="UP001046870"/>
    </source>
</evidence>
<keyword evidence="4" id="KW-0732">Signal</keyword>
<dbReference type="InterPro" id="IPR013106">
    <property type="entry name" value="Ig_V-set"/>
</dbReference>
<accession>A0A9D3TCF9</accession>
<gene>
    <name evidence="6" type="ORF">MATL_G00032750</name>
</gene>
<evidence type="ECO:0000256" key="3">
    <source>
        <dbReference type="ARBA" id="ARBA00023136"/>
    </source>
</evidence>
<dbReference type="InterPro" id="IPR003599">
    <property type="entry name" value="Ig_sub"/>
</dbReference>
<dbReference type="OrthoDB" id="8920197at2759"/>
<dbReference type="InterPro" id="IPR007110">
    <property type="entry name" value="Ig-like_dom"/>
</dbReference>
<dbReference type="SMART" id="SM00409">
    <property type="entry name" value="IG"/>
    <property type="match status" value="2"/>
</dbReference>
<dbReference type="Pfam" id="PF07686">
    <property type="entry name" value="V-set"/>
    <property type="match status" value="1"/>
</dbReference>
<feature type="domain" description="Ig-like" evidence="5">
    <location>
        <begin position="3"/>
        <end position="114"/>
    </location>
</feature>
<dbReference type="EMBL" id="JAFDVH010000002">
    <property type="protein sequence ID" value="KAG7488452.1"/>
    <property type="molecule type" value="Genomic_DNA"/>
</dbReference>
<dbReference type="PANTHER" id="PTHR11860:SF87">
    <property type="entry name" value="CMRF35-LIKE MOLECULE 8"/>
    <property type="match status" value="1"/>
</dbReference>
<dbReference type="InterPro" id="IPR013783">
    <property type="entry name" value="Ig-like_fold"/>
</dbReference>
<dbReference type="InterPro" id="IPR036179">
    <property type="entry name" value="Ig-like_dom_sf"/>
</dbReference>
<dbReference type="SUPFAM" id="SSF48726">
    <property type="entry name" value="Immunoglobulin"/>
    <property type="match status" value="2"/>
</dbReference>
<dbReference type="Proteomes" id="UP001046870">
    <property type="component" value="Chromosome 2"/>
</dbReference>
<evidence type="ECO:0000259" key="5">
    <source>
        <dbReference type="PROSITE" id="PS50835"/>
    </source>
</evidence>
<dbReference type="GO" id="GO:0005886">
    <property type="term" value="C:plasma membrane"/>
    <property type="evidence" value="ECO:0007669"/>
    <property type="project" value="TreeGrafter"/>
</dbReference>
<feature type="domain" description="Ig-like" evidence="5">
    <location>
        <begin position="140"/>
        <end position="234"/>
    </location>
</feature>
<comment type="subcellular location">
    <subcellularLocation>
        <location evidence="1">Membrane</location>
    </subcellularLocation>
</comment>
<dbReference type="GO" id="GO:0004888">
    <property type="term" value="F:transmembrane signaling receptor activity"/>
    <property type="evidence" value="ECO:0007669"/>
    <property type="project" value="TreeGrafter"/>
</dbReference>
<protein>
    <recommendedName>
        <fullName evidence="5">Ig-like domain-containing protein</fullName>
    </recommendedName>
</protein>